<name>A0A6G7VCC1_9GAMM</name>
<sequence length="148" mass="16811">MSREGDLMRKALRRHLLPALAHLGFVGKSSKFQRLLPDWQDLLAIQYFRYGGSFILEFGRRERGPLSTSWGPVVPEEKLDVVYISPGERGRLQETEAEARDLFAGFSFEGFGEDFSKYEALAMRVATLLPQVDAWLSQRVKGPNIHAL</sequence>
<accession>A0A6G7VCC1</accession>
<dbReference type="EMBL" id="CP048029">
    <property type="protein sequence ID" value="QIK37498.1"/>
    <property type="molecule type" value="Genomic_DNA"/>
</dbReference>
<keyword evidence="2" id="KW-1185">Reference proteome</keyword>
<proteinExistence type="predicted"/>
<organism evidence="1 2">
    <name type="scientific">Caldichromatium japonicum</name>
    <dbReference type="NCBI Taxonomy" id="2699430"/>
    <lineage>
        <taxon>Bacteria</taxon>
        <taxon>Pseudomonadati</taxon>
        <taxon>Pseudomonadota</taxon>
        <taxon>Gammaproteobacteria</taxon>
        <taxon>Chromatiales</taxon>
        <taxon>Chromatiaceae</taxon>
        <taxon>Caldichromatium</taxon>
    </lineage>
</organism>
<reference evidence="2" key="1">
    <citation type="submission" date="2020-01" db="EMBL/GenBank/DDBJ databases">
        <title>Caldichromatium gen. nov., sp. nov., a thermophilic purple sulfur bacterium member of the family Chromatiaceae isolated from Nakabusa hot spring, Japan.</title>
        <authorList>
            <person name="Saini M.K."/>
            <person name="Hanada S."/>
            <person name="Tank M."/>
        </authorList>
    </citation>
    <scope>NUCLEOTIDE SEQUENCE [LARGE SCALE GENOMIC DNA]</scope>
    <source>
        <strain evidence="2">No.7</strain>
    </source>
</reference>
<dbReference type="KEGG" id="cjap:GWK36_05340"/>
<evidence type="ECO:0000313" key="1">
    <source>
        <dbReference type="EMBL" id="QIK37498.1"/>
    </source>
</evidence>
<dbReference type="Proteomes" id="UP000502699">
    <property type="component" value="Chromosome"/>
</dbReference>
<evidence type="ECO:0000313" key="2">
    <source>
        <dbReference type="Proteomes" id="UP000502699"/>
    </source>
</evidence>
<dbReference type="AlphaFoldDB" id="A0A6G7VCC1"/>
<dbReference type="RefSeq" id="WP_166270265.1">
    <property type="nucleotide sequence ID" value="NZ_CP048029.1"/>
</dbReference>
<gene>
    <name evidence="1" type="ORF">GWK36_05340</name>
</gene>
<protein>
    <recommendedName>
        <fullName evidence="3">DUF4304 domain-containing protein</fullName>
    </recommendedName>
</protein>
<evidence type="ECO:0008006" key="3">
    <source>
        <dbReference type="Google" id="ProtNLM"/>
    </source>
</evidence>